<dbReference type="AlphaFoldDB" id="A0A011ACK7"/>
<dbReference type="EMBL" id="JFBT01000001">
    <property type="protein sequence ID" value="EXG79746.1"/>
    <property type="molecule type" value="Genomic_DNA"/>
</dbReference>
<dbReference type="Proteomes" id="UP000021053">
    <property type="component" value="Unassembled WGS sequence"/>
</dbReference>
<protein>
    <submittedName>
        <fullName evidence="4">2-keto-4-pentenoate hydratase/2-oxohepta-3-ene-1,7-dioic acid hydratase</fullName>
    </submittedName>
</protein>
<proteinExistence type="inferred from homology"/>
<comment type="similarity">
    <text evidence="1">Belongs to the FAH family.</text>
</comment>
<dbReference type="SUPFAM" id="SSF56529">
    <property type="entry name" value="FAH"/>
    <property type="match status" value="1"/>
</dbReference>
<evidence type="ECO:0000313" key="4">
    <source>
        <dbReference type="EMBL" id="EXG79746.1"/>
    </source>
</evidence>
<dbReference type="Gene3D" id="3.90.850.10">
    <property type="entry name" value="Fumarylacetoacetase-like, C-terminal domain"/>
    <property type="match status" value="1"/>
</dbReference>
<dbReference type="PATRIC" id="fig|927661.3.peg.779"/>
<dbReference type="GO" id="GO:0044281">
    <property type="term" value="P:small molecule metabolic process"/>
    <property type="evidence" value="ECO:0007669"/>
    <property type="project" value="UniProtKB-ARBA"/>
</dbReference>
<organism evidence="4 5">
    <name type="scientific">Cryptosporangium arvum DSM 44712</name>
    <dbReference type="NCBI Taxonomy" id="927661"/>
    <lineage>
        <taxon>Bacteria</taxon>
        <taxon>Bacillati</taxon>
        <taxon>Actinomycetota</taxon>
        <taxon>Actinomycetes</taxon>
        <taxon>Cryptosporangiales</taxon>
        <taxon>Cryptosporangiaceae</taxon>
        <taxon>Cryptosporangium</taxon>
    </lineage>
</organism>
<comment type="caution">
    <text evidence="4">The sequence shown here is derived from an EMBL/GenBank/DDBJ whole genome shotgun (WGS) entry which is preliminary data.</text>
</comment>
<dbReference type="HOGENOM" id="CLU_028458_3_0_11"/>
<gene>
    <name evidence="4" type="ORF">CryarDRAFT_0791</name>
</gene>
<feature type="domain" description="Fumarylacetoacetase-like C-terminal" evidence="3">
    <location>
        <begin position="84"/>
        <end position="315"/>
    </location>
</feature>
<reference evidence="4 5" key="1">
    <citation type="submission" date="2013-07" db="EMBL/GenBank/DDBJ databases">
        <authorList>
            <consortium name="DOE Joint Genome Institute"/>
            <person name="Eisen J."/>
            <person name="Huntemann M."/>
            <person name="Han J."/>
            <person name="Chen A."/>
            <person name="Kyrpides N."/>
            <person name="Mavromatis K."/>
            <person name="Markowitz V."/>
            <person name="Palaniappan K."/>
            <person name="Ivanova N."/>
            <person name="Schaumberg A."/>
            <person name="Pati A."/>
            <person name="Liolios K."/>
            <person name="Nordberg H.P."/>
            <person name="Cantor M.N."/>
            <person name="Hua S.X."/>
            <person name="Woyke T."/>
        </authorList>
    </citation>
    <scope>NUCLEOTIDE SEQUENCE [LARGE SCALE GENOMIC DNA]</scope>
    <source>
        <strain evidence="4 5">DSM 44712</strain>
    </source>
</reference>
<evidence type="ECO:0000313" key="5">
    <source>
        <dbReference type="Proteomes" id="UP000021053"/>
    </source>
</evidence>
<dbReference type="RefSeq" id="WP_035848518.1">
    <property type="nucleotide sequence ID" value="NZ_KK073874.1"/>
</dbReference>
<accession>A0A011ACK7</accession>
<sequence>MSFPTHAGEFALGTFAHVGGRPFPGLVVDGRVRDVSALGRTVRDLLVDWDSTLTSLRRLAADPRGDWRGGDTLLVLPPLEPGQILQSGANYRQHVIDLVAAEREAANGATPEEARADAAAMMDARAESGTPYLFLGSPRAMCGAFDDVVLPREGEQHDWELELALVIGRPGRRIPRSEAMSHVAAYTMSNDITTRDRLYRPDLKAIGTDWFVAKNAMTFLPTGPFLVPAEFVGDPMRLRIRLEHNGVVRQDESTKDMIFDVARLIEYASTITELRPGDLLLTGSPAGNGAHWDVFLKPGDVLECSITGLGAQRNTCVAED</sequence>
<keyword evidence="5" id="KW-1185">Reference proteome</keyword>
<evidence type="ECO:0000259" key="3">
    <source>
        <dbReference type="Pfam" id="PF01557"/>
    </source>
</evidence>
<dbReference type="InterPro" id="IPR011234">
    <property type="entry name" value="Fumarylacetoacetase-like_C"/>
</dbReference>
<dbReference type="GO" id="GO:0003824">
    <property type="term" value="F:catalytic activity"/>
    <property type="evidence" value="ECO:0007669"/>
    <property type="project" value="InterPro"/>
</dbReference>
<evidence type="ECO:0000256" key="2">
    <source>
        <dbReference type="ARBA" id="ARBA00022723"/>
    </source>
</evidence>
<evidence type="ECO:0000256" key="1">
    <source>
        <dbReference type="ARBA" id="ARBA00010211"/>
    </source>
</evidence>
<dbReference type="PANTHER" id="PTHR42796:SF4">
    <property type="entry name" value="FUMARYLACETOACETATE HYDROLASE DOMAIN-CONTAINING PROTEIN 2A"/>
    <property type="match status" value="1"/>
</dbReference>
<name>A0A011ACK7_9ACTN</name>
<dbReference type="InterPro" id="IPR036663">
    <property type="entry name" value="Fumarylacetoacetase_C_sf"/>
</dbReference>
<dbReference type="InterPro" id="IPR051121">
    <property type="entry name" value="FAH"/>
</dbReference>
<keyword evidence="2" id="KW-0479">Metal-binding</keyword>
<dbReference type="Pfam" id="PF01557">
    <property type="entry name" value="FAA_hydrolase"/>
    <property type="match status" value="1"/>
</dbReference>
<dbReference type="PANTHER" id="PTHR42796">
    <property type="entry name" value="FUMARYLACETOACETATE HYDROLASE DOMAIN-CONTAINING PROTEIN 2A-RELATED"/>
    <property type="match status" value="1"/>
</dbReference>
<dbReference type="GO" id="GO:0046872">
    <property type="term" value="F:metal ion binding"/>
    <property type="evidence" value="ECO:0007669"/>
    <property type="project" value="UniProtKB-KW"/>
</dbReference>
<dbReference type="OrthoDB" id="9805307at2"/>